<dbReference type="AlphaFoldDB" id="A0A7S9L1N2"/>
<dbReference type="PANTHER" id="PTHR37842:SF2">
    <property type="entry name" value="GYLCOSYL HYDROLASE 115 C-TERMINAL DOMAIN-CONTAINING PROTEIN"/>
    <property type="match status" value="1"/>
</dbReference>
<dbReference type="GO" id="GO:0005975">
    <property type="term" value="P:carbohydrate metabolic process"/>
    <property type="evidence" value="ECO:0007669"/>
    <property type="project" value="UniProtKB-ARBA"/>
</dbReference>
<dbReference type="InterPro" id="IPR042301">
    <property type="entry name" value="GH115_sf"/>
</dbReference>
<dbReference type="InterPro" id="IPR029018">
    <property type="entry name" value="Hex-like_dom2"/>
</dbReference>
<accession>A0A7S9L1N2</accession>
<dbReference type="EMBL" id="CP064939">
    <property type="protein sequence ID" value="QPH40862.1"/>
    <property type="molecule type" value="Genomic_DNA"/>
</dbReference>
<proteinExistence type="predicted"/>
<dbReference type="GO" id="GO:0016787">
    <property type="term" value="F:hydrolase activity"/>
    <property type="evidence" value="ECO:0007669"/>
    <property type="project" value="UniProtKB-KW"/>
</dbReference>
<dbReference type="KEGG" id="pex:IZT61_06240"/>
<name>A0A7S9L1N2_9SPHI</name>
<evidence type="ECO:0000256" key="1">
    <source>
        <dbReference type="ARBA" id="ARBA00022801"/>
    </source>
</evidence>
<keyword evidence="1 2" id="KW-0378">Hydrolase</keyword>
<gene>
    <name evidence="2" type="ORF">IZT61_06240</name>
</gene>
<keyword evidence="3" id="KW-1185">Reference proteome</keyword>
<dbReference type="Gene3D" id="3.30.379.10">
    <property type="entry name" value="Chitobiase/beta-hexosaminidase domain 2-like"/>
    <property type="match status" value="1"/>
</dbReference>
<protein>
    <submittedName>
        <fullName evidence="2">Glycosyl hydrolase 115 family protein</fullName>
    </submittedName>
</protein>
<dbReference type="RefSeq" id="WP_196100316.1">
    <property type="nucleotide sequence ID" value="NZ_CP064939.1"/>
</dbReference>
<dbReference type="Proteomes" id="UP000594759">
    <property type="component" value="Chromosome"/>
</dbReference>
<dbReference type="Pfam" id="PF15979">
    <property type="entry name" value="Glyco_hydro_115"/>
    <property type="match status" value="1"/>
</dbReference>
<dbReference type="InterPro" id="IPR031924">
    <property type="entry name" value="GH115"/>
</dbReference>
<evidence type="ECO:0000313" key="2">
    <source>
        <dbReference type="EMBL" id="QPH40862.1"/>
    </source>
</evidence>
<dbReference type="Gene3D" id="3.20.20.520">
    <property type="entry name" value="Glycosyl hydrolase family 115"/>
    <property type="match status" value="1"/>
</dbReference>
<organism evidence="2 3">
    <name type="scientific">Pedobacter endophyticus</name>
    <dbReference type="NCBI Taxonomy" id="2789740"/>
    <lineage>
        <taxon>Bacteria</taxon>
        <taxon>Pseudomonadati</taxon>
        <taxon>Bacteroidota</taxon>
        <taxon>Sphingobacteriia</taxon>
        <taxon>Sphingobacteriales</taxon>
        <taxon>Sphingobacteriaceae</taxon>
        <taxon>Pedobacter</taxon>
    </lineage>
</organism>
<dbReference type="PANTHER" id="PTHR37842">
    <property type="match status" value="1"/>
</dbReference>
<evidence type="ECO:0000313" key="3">
    <source>
        <dbReference type="Proteomes" id="UP000594759"/>
    </source>
</evidence>
<sequence>MILNKPLILVFVAILFNCLVGFNAVGKDVILGNQVVIYTDAPADSPIAIAISALKRDLGTVLGANVVIKPTAQLAGPGIIVFNSKSAVALPATVTGWEESHVYISKVSSGEHIVLEGSDVRGTIYAIYTFSEKILGVPPLWYFCSWKPIAKKQVAVSDRLNILSKSPTVKYRAWFPNDTDLFAPWRQKSEANYETWLETMLRLKLNTVEWFDDERDYNKPYSVSKTTKLIQAYGLINTTHHHSPLNASFAGWKDYWEKVRHMAPPKLLLANLDKLEEFWRYNVESIVRNKIDMLWVLGFRGSGDHPFWYTFTDAPESATERGKVISDMLERQRQIVLSVTKNPNTQFRTIFYDELSDLLARNLIKPPADSTFIWTYVATRRDHYPNLDLQQLDQSRNLRLGYYFNYQFTSTGSHLAAAEGPWKMEQNFRYVASKTNQPIAFAVVNAGNLREHLMELSAHAEMMWNFNSFDTDAFLKRYCATYFGKQRANSIATLYSAFYQSYWNQRKPVLEGFDRQFVFQDLRYNRALKELATAFGRPYTSNPLTDIPAEQEKNRTYNIVPQDNGCETVIEALIKETERSATRFGEVARKAEIVKKSVSAGQRTFLDDNLIAQAKYMEHLNLALFNLSMGYSKQPDNNGQRLAFVKKAIDELQQARSALGSTQHGIFVDWYAGDRVFGFNNVLEKLQNLLK</sequence>
<dbReference type="SUPFAM" id="SSF55545">
    <property type="entry name" value="beta-N-acetylhexosaminidase-like domain"/>
    <property type="match status" value="1"/>
</dbReference>
<reference evidence="2 3" key="1">
    <citation type="submission" date="2020-11" db="EMBL/GenBank/DDBJ databases">
        <title>Pedobacter endophytica, an endophytic bacteria isolated form Carex pumila.</title>
        <authorList>
            <person name="Peng Y."/>
            <person name="Jiang L."/>
            <person name="Lee J."/>
        </authorList>
    </citation>
    <scope>NUCLEOTIDE SEQUENCE [LARGE SCALE GENOMIC DNA]</scope>
    <source>
        <strain evidence="2 3">JBR3-12</strain>
    </source>
</reference>